<comment type="similarity">
    <text evidence="1 6">Belongs to the cytochrome P450 family.</text>
</comment>
<dbReference type="GO" id="GO:0004497">
    <property type="term" value="F:monooxygenase activity"/>
    <property type="evidence" value="ECO:0007669"/>
    <property type="project" value="UniProtKB-KW"/>
</dbReference>
<sequence>MEPPSIAPSWTSFALFGAIAVTSWLLIHILQPKTSDGGRKTLLKLPIIADLHDSPIEKPLLRWDAWAKHQGAIATPKLFGLVPIVVLNTSEAATELLSRRSAWYSNRPGSPSMEMITGSEPGKSKFTLLHDFDEHLKLHHRILSPSLGPLAAPRYQPVMELESTHLAKDLIDLAAQNKGIVSSDCILPFLERTQASIILALHYGIQVPTLNDDLYHQILNVQIKVGHMAANPWLPDFIPVLRHLPSFLSPWKQAADKLYNQQTALFLRLLKMGDESPDWNATKEARAAAAKYAKEPISDIDLAYTIATSVQGGMDTSPRAFLWLFVAAISVNKDFMARAHAVLDAVVGRDRLPRFSDRASMPYLDAIVSELMRWRPIAPGSIPRRADKADDYKGTLIVKNATVFANAWSIGRDPEAFDPELGNLDDFIPERWLHDCNMEANILSQGELKTALPLPVFGQGRRSCLGKRVALDGSFMQIVTMIWAFDFELVEEIDPMNMLVVNFMTLPKPFSFRLKPRGPWIEEVIERKYLVD</sequence>
<comment type="cofactor">
    <cofactor evidence="5">
        <name>heme</name>
        <dbReference type="ChEBI" id="CHEBI:30413"/>
    </cofactor>
</comment>
<keyword evidence="4 5" id="KW-0408">Iron</keyword>
<organism evidence="8 9">
    <name type="scientific">Thelonectria olida</name>
    <dbReference type="NCBI Taxonomy" id="1576542"/>
    <lineage>
        <taxon>Eukaryota</taxon>
        <taxon>Fungi</taxon>
        <taxon>Dikarya</taxon>
        <taxon>Ascomycota</taxon>
        <taxon>Pezizomycotina</taxon>
        <taxon>Sordariomycetes</taxon>
        <taxon>Hypocreomycetidae</taxon>
        <taxon>Hypocreales</taxon>
        <taxon>Nectriaceae</taxon>
        <taxon>Thelonectria</taxon>
    </lineage>
</organism>
<dbReference type="Pfam" id="PF00067">
    <property type="entry name" value="p450"/>
    <property type="match status" value="1"/>
</dbReference>
<dbReference type="Proteomes" id="UP000777438">
    <property type="component" value="Unassembled WGS sequence"/>
</dbReference>
<dbReference type="InterPro" id="IPR036396">
    <property type="entry name" value="Cyt_P450_sf"/>
</dbReference>
<feature type="transmembrane region" description="Helical" evidence="7">
    <location>
        <begin position="12"/>
        <end position="30"/>
    </location>
</feature>
<evidence type="ECO:0000256" key="5">
    <source>
        <dbReference type="PIRSR" id="PIRSR602401-1"/>
    </source>
</evidence>
<evidence type="ECO:0000256" key="1">
    <source>
        <dbReference type="ARBA" id="ARBA00010617"/>
    </source>
</evidence>
<evidence type="ECO:0000313" key="8">
    <source>
        <dbReference type="EMBL" id="KAH6886760.1"/>
    </source>
</evidence>
<keyword evidence="9" id="KW-1185">Reference proteome</keyword>
<keyword evidence="5 6" id="KW-0349">Heme</keyword>
<keyword evidence="7" id="KW-0812">Transmembrane</keyword>
<dbReference type="GO" id="GO:0005506">
    <property type="term" value="F:iron ion binding"/>
    <property type="evidence" value="ECO:0007669"/>
    <property type="project" value="InterPro"/>
</dbReference>
<evidence type="ECO:0000256" key="4">
    <source>
        <dbReference type="ARBA" id="ARBA00023004"/>
    </source>
</evidence>
<feature type="binding site" description="axial binding residue" evidence="5">
    <location>
        <position position="464"/>
    </location>
    <ligand>
        <name>heme</name>
        <dbReference type="ChEBI" id="CHEBI:30413"/>
    </ligand>
    <ligandPart>
        <name>Fe</name>
        <dbReference type="ChEBI" id="CHEBI:18248"/>
    </ligandPart>
</feature>
<keyword evidence="7" id="KW-0472">Membrane</keyword>
<gene>
    <name evidence="8" type="ORF">B0T10DRAFT_515588</name>
</gene>
<protein>
    <submittedName>
        <fullName evidence="8">Cytochrome P450</fullName>
    </submittedName>
</protein>
<dbReference type="PRINTS" id="PR00463">
    <property type="entry name" value="EP450I"/>
</dbReference>
<dbReference type="EMBL" id="JAGPYM010000015">
    <property type="protein sequence ID" value="KAH6886760.1"/>
    <property type="molecule type" value="Genomic_DNA"/>
</dbReference>
<dbReference type="OrthoDB" id="1470350at2759"/>
<dbReference type="InterPro" id="IPR001128">
    <property type="entry name" value="Cyt_P450"/>
</dbReference>
<dbReference type="Gene3D" id="1.10.630.10">
    <property type="entry name" value="Cytochrome P450"/>
    <property type="match status" value="1"/>
</dbReference>
<dbReference type="AlphaFoldDB" id="A0A9P8W170"/>
<dbReference type="InterPro" id="IPR050364">
    <property type="entry name" value="Cytochrome_P450_fung"/>
</dbReference>
<keyword evidence="6" id="KW-0503">Monooxygenase</keyword>
<dbReference type="InterPro" id="IPR002401">
    <property type="entry name" value="Cyt_P450_E_grp-I"/>
</dbReference>
<dbReference type="InterPro" id="IPR017972">
    <property type="entry name" value="Cyt_P450_CS"/>
</dbReference>
<dbReference type="PROSITE" id="PS00086">
    <property type="entry name" value="CYTOCHROME_P450"/>
    <property type="match status" value="1"/>
</dbReference>
<keyword evidence="2 5" id="KW-0479">Metal-binding</keyword>
<dbReference type="GO" id="GO:0020037">
    <property type="term" value="F:heme binding"/>
    <property type="evidence" value="ECO:0007669"/>
    <property type="project" value="InterPro"/>
</dbReference>
<accession>A0A9P8W170</accession>
<evidence type="ECO:0000256" key="2">
    <source>
        <dbReference type="ARBA" id="ARBA00022723"/>
    </source>
</evidence>
<proteinExistence type="inferred from homology"/>
<comment type="caution">
    <text evidence="8">The sequence shown here is derived from an EMBL/GenBank/DDBJ whole genome shotgun (WGS) entry which is preliminary data.</text>
</comment>
<keyword evidence="7" id="KW-1133">Transmembrane helix</keyword>
<dbReference type="SUPFAM" id="SSF48264">
    <property type="entry name" value="Cytochrome P450"/>
    <property type="match status" value="1"/>
</dbReference>
<keyword evidence="3 6" id="KW-0560">Oxidoreductase</keyword>
<name>A0A9P8W170_9HYPO</name>
<evidence type="ECO:0000256" key="6">
    <source>
        <dbReference type="RuleBase" id="RU000461"/>
    </source>
</evidence>
<dbReference type="PRINTS" id="PR00385">
    <property type="entry name" value="P450"/>
</dbReference>
<reference evidence="8 9" key="1">
    <citation type="journal article" date="2021" name="Nat. Commun.">
        <title>Genetic determinants of endophytism in the Arabidopsis root mycobiome.</title>
        <authorList>
            <person name="Mesny F."/>
            <person name="Miyauchi S."/>
            <person name="Thiergart T."/>
            <person name="Pickel B."/>
            <person name="Atanasova L."/>
            <person name="Karlsson M."/>
            <person name="Huettel B."/>
            <person name="Barry K.W."/>
            <person name="Haridas S."/>
            <person name="Chen C."/>
            <person name="Bauer D."/>
            <person name="Andreopoulos W."/>
            <person name="Pangilinan J."/>
            <person name="LaButti K."/>
            <person name="Riley R."/>
            <person name="Lipzen A."/>
            <person name="Clum A."/>
            <person name="Drula E."/>
            <person name="Henrissat B."/>
            <person name="Kohler A."/>
            <person name="Grigoriev I.V."/>
            <person name="Martin F.M."/>
            <person name="Hacquard S."/>
        </authorList>
    </citation>
    <scope>NUCLEOTIDE SEQUENCE [LARGE SCALE GENOMIC DNA]</scope>
    <source>
        <strain evidence="8 9">MPI-CAGE-CH-0241</strain>
    </source>
</reference>
<dbReference type="GO" id="GO:0016705">
    <property type="term" value="F:oxidoreductase activity, acting on paired donors, with incorporation or reduction of molecular oxygen"/>
    <property type="evidence" value="ECO:0007669"/>
    <property type="project" value="InterPro"/>
</dbReference>
<dbReference type="PANTHER" id="PTHR46300">
    <property type="entry name" value="P450, PUTATIVE (EUROFUNG)-RELATED-RELATED"/>
    <property type="match status" value="1"/>
</dbReference>
<evidence type="ECO:0000256" key="7">
    <source>
        <dbReference type="SAM" id="Phobius"/>
    </source>
</evidence>
<evidence type="ECO:0000256" key="3">
    <source>
        <dbReference type="ARBA" id="ARBA00023002"/>
    </source>
</evidence>
<evidence type="ECO:0000313" key="9">
    <source>
        <dbReference type="Proteomes" id="UP000777438"/>
    </source>
</evidence>
<dbReference type="PANTHER" id="PTHR46300:SF9">
    <property type="entry name" value="P450, PUTATIVE-RELATED"/>
    <property type="match status" value="1"/>
</dbReference>